<keyword evidence="4" id="KW-1185">Reference proteome</keyword>
<name>A0A2I0WJ99_9ASPA</name>
<evidence type="ECO:0000259" key="2">
    <source>
        <dbReference type="Pfam" id="PF22936"/>
    </source>
</evidence>
<reference evidence="3 4" key="1">
    <citation type="journal article" date="2016" name="Sci. Rep.">
        <title>The Dendrobium catenatum Lindl. genome sequence provides insights into polysaccharide synthase, floral development and adaptive evolution.</title>
        <authorList>
            <person name="Zhang G.Q."/>
            <person name="Xu Q."/>
            <person name="Bian C."/>
            <person name="Tsai W.C."/>
            <person name="Yeh C.M."/>
            <person name="Liu K.W."/>
            <person name="Yoshida K."/>
            <person name="Zhang L.S."/>
            <person name="Chang S.B."/>
            <person name="Chen F."/>
            <person name="Shi Y."/>
            <person name="Su Y.Y."/>
            <person name="Zhang Y.Q."/>
            <person name="Chen L.J."/>
            <person name="Yin Y."/>
            <person name="Lin M."/>
            <person name="Huang H."/>
            <person name="Deng H."/>
            <person name="Wang Z.W."/>
            <person name="Zhu S.L."/>
            <person name="Zhao X."/>
            <person name="Deng C."/>
            <person name="Niu S.C."/>
            <person name="Huang J."/>
            <person name="Wang M."/>
            <person name="Liu G.H."/>
            <person name="Yang H.J."/>
            <person name="Xiao X.J."/>
            <person name="Hsiao Y.Y."/>
            <person name="Wu W.L."/>
            <person name="Chen Y.Y."/>
            <person name="Mitsuda N."/>
            <person name="Ohme-Takagi M."/>
            <person name="Luo Y.B."/>
            <person name="Van de Peer Y."/>
            <person name="Liu Z.J."/>
        </authorList>
    </citation>
    <scope>NUCLEOTIDE SEQUENCE [LARGE SCALE GENOMIC DNA]</scope>
    <source>
        <tissue evidence="3">The whole plant</tissue>
    </source>
</reference>
<dbReference type="AlphaFoldDB" id="A0A2I0WJ99"/>
<reference evidence="3 4" key="2">
    <citation type="journal article" date="2017" name="Nature">
        <title>The Apostasia genome and the evolution of orchids.</title>
        <authorList>
            <person name="Zhang G.Q."/>
            <person name="Liu K.W."/>
            <person name="Li Z."/>
            <person name="Lohaus R."/>
            <person name="Hsiao Y.Y."/>
            <person name="Niu S.C."/>
            <person name="Wang J.Y."/>
            <person name="Lin Y.C."/>
            <person name="Xu Q."/>
            <person name="Chen L.J."/>
            <person name="Yoshida K."/>
            <person name="Fujiwara S."/>
            <person name="Wang Z.W."/>
            <person name="Zhang Y.Q."/>
            <person name="Mitsuda N."/>
            <person name="Wang M."/>
            <person name="Liu G.H."/>
            <person name="Pecoraro L."/>
            <person name="Huang H.X."/>
            <person name="Xiao X.J."/>
            <person name="Lin M."/>
            <person name="Wu X.Y."/>
            <person name="Wu W.L."/>
            <person name="Chen Y.Y."/>
            <person name="Chang S.B."/>
            <person name="Sakamoto S."/>
            <person name="Ohme-Takagi M."/>
            <person name="Yagi M."/>
            <person name="Zeng S.J."/>
            <person name="Shen C.Y."/>
            <person name="Yeh C.M."/>
            <person name="Luo Y.B."/>
            <person name="Tsai W.C."/>
            <person name="Van de Peer Y."/>
            <person name="Liu Z.J."/>
        </authorList>
    </citation>
    <scope>NUCLEOTIDE SEQUENCE [LARGE SCALE GENOMIC DNA]</scope>
    <source>
        <tissue evidence="3">The whole plant</tissue>
    </source>
</reference>
<dbReference type="InterPro" id="IPR054722">
    <property type="entry name" value="PolX-like_BBD"/>
</dbReference>
<feature type="compositionally biased region" description="Polar residues" evidence="1">
    <location>
        <begin position="257"/>
        <end position="277"/>
    </location>
</feature>
<proteinExistence type="predicted"/>
<evidence type="ECO:0000313" key="3">
    <source>
        <dbReference type="EMBL" id="PKU75736.1"/>
    </source>
</evidence>
<feature type="domain" description="Retrovirus-related Pol polyprotein from transposon TNT 1-94-like beta-barrel" evidence="2">
    <location>
        <begin position="320"/>
        <end position="364"/>
    </location>
</feature>
<sequence>MAEQGSTTSHHTTSSTSDAMAEHAIPPLKFLVSNIKNLVPTQLISDNYAIWRLQLFQHFSANGFDDHLIGTENRPPVSAITEHKFWTLIDRNLVSALFSTISPSILPYVISLSTTHEVWTTLERRLQPTNRSRVIQLKNELHHIQMRDQTMRQYLNQIKILVDNIAAAGSVVDTEDIVLYILNGLSPTYNAFKTAIRTSLQPISLDDLYSLLCNEEINLQHQQLKENPNSEVLAMLSNRNYSGQGRSGKQCVKNYPPRNQQSVEPSTSGKNSSNRPSCQIWGKTGHSALNCWHRCNLNYAPPSNPKALTVQQQYSSTTDWILDSGASSHLTADASNIQQLTPYQGSDSVSIANGQTLPIHNSGQGILLLNGSSSRHPYQTSPAEAISNSPKQIDRMLTTRSI</sequence>
<dbReference type="Proteomes" id="UP000233837">
    <property type="component" value="Unassembled WGS sequence"/>
</dbReference>
<gene>
    <name evidence="3" type="ORF">MA16_Dca015616</name>
</gene>
<dbReference type="PANTHER" id="PTHR47481">
    <property type="match status" value="1"/>
</dbReference>
<feature type="region of interest" description="Disordered" evidence="1">
    <location>
        <begin position="241"/>
        <end position="279"/>
    </location>
</feature>
<dbReference type="Pfam" id="PF22936">
    <property type="entry name" value="Pol_BBD"/>
    <property type="match status" value="1"/>
</dbReference>
<dbReference type="EMBL" id="KZ502577">
    <property type="protein sequence ID" value="PKU75736.1"/>
    <property type="molecule type" value="Genomic_DNA"/>
</dbReference>
<organism evidence="3 4">
    <name type="scientific">Dendrobium catenatum</name>
    <dbReference type="NCBI Taxonomy" id="906689"/>
    <lineage>
        <taxon>Eukaryota</taxon>
        <taxon>Viridiplantae</taxon>
        <taxon>Streptophyta</taxon>
        <taxon>Embryophyta</taxon>
        <taxon>Tracheophyta</taxon>
        <taxon>Spermatophyta</taxon>
        <taxon>Magnoliopsida</taxon>
        <taxon>Liliopsida</taxon>
        <taxon>Asparagales</taxon>
        <taxon>Orchidaceae</taxon>
        <taxon>Epidendroideae</taxon>
        <taxon>Malaxideae</taxon>
        <taxon>Dendrobiinae</taxon>
        <taxon>Dendrobium</taxon>
    </lineage>
</organism>
<dbReference type="PANTHER" id="PTHR47481:SF22">
    <property type="entry name" value="RETROTRANSPOSON GAG DOMAIN-CONTAINING PROTEIN"/>
    <property type="match status" value="1"/>
</dbReference>
<evidence type="ECO:0000313" key="4">
    <source>
        <dbReference type="Proteomes" id="UP000233837"/>
    </source>
</evidence>
<accession>A0A2I0WJ99</accession>
<protein>
    <submittedName>
        <fullName evidence="3">Retrovirus-related Pol polyprotein from transposon TNT 1-94</fullName>
    </submittedName>
</protein>
<dbReference type="Pfam" id="PF14223">
    <property type="entry name" value="Retrotran_gag_2"/>
    <property type="match status" value="1"/>
</dbReference>
<evidence type="ECO:0000256" key="1">
    <source>
        <dbReference type="SAM" id="MobiDB-lite"/>
    </source>
</evidence>